<dbReference type="EMBL" id="CM044705">
    <property type="protein sequence ID" value="KAI5662115.1"/>
    <property type="molecule type" value="Genomic_DNA"/>
</dbReference>
<reference evidence="2" key="1">
    <citation type="journal article" date="2023" name="Nat. Plants">
        <title>Single-cell RNA sequencing provides a high-resolution roadmap for understanding the multicellular compartmentation of specialized metabolism.</title>
        <authorList>
            <person name="Sun S."/>
            <person name="Shen X."/>
            <person name="Li Y."/>
            <person name="Li Y."/>
            <person name="Wang S."/>
            <person name="Li R."/>
            <person name="Zhang H."/>
            <person name="Shen G."/>
            <person name="Guo B."/>
            <person name="Wei J."/>
            <person name="Xu J."/>
            <person name="St-Pierre B."/>
            <person name="Chen S."/>
            <person name="Sun C."/>
        </authorList>
    </citation>
    <scope>NUCLEOTIDE SEQUENCE [LARGE SCALE GENOMIC DNA]</scope>
</reference>
<comment type="caution">
    <text evidence="1">The sequence shown here is derived from an EMBL/GenBank/DDBJ whole genome shotgun (WGS) entry which is preliminary data.</text>
</comment>
<sequence length="767" mass="83287">MMSISATIFLFSIPFTVMFSYTFAMKKSYVVYLGAHSHAADHHNDSDDLITESHYEFLGFFLGSKQKAKDAIFYSYTRHINGFAAVLEDSEAADISKHPQVISVFLNKGRKLQTTRSWDFMGLENYGKIHPSSIWKKARFGEDTIIGNLDTGVWPESKSFSDEGMGPIPSKWRGICQYDSDASFHCNRKLIGARYFNKGYAAVRGPLNSSFDSPRDNSGHGTHTLSIAGGNFVAGANVFGFGNGTAKGGSPNARVAAYKVCWPGDISCFDADILAGFDMAIHDGVDVLSVSLEGYYNDFFSDGVAVGSFHALMHGIIVVCSAGNAGPHTGTVANLAPWQITVAASTMDRHFPNYVVLGNKMLFRGESLSPEALPSGKFFSIVTANSAKAANASSEDAILCKAGMLDPSKVKGRILVCLRGDIGRVEKSHEAALAGAAGMVLANNEDSGNEMDADPHVIPASHINYTDGLSLFSYISKTRFPKAYITRPVTQLSTKPAPFMASFSSKGPNTVTPEILKPDITAPGVSVIAAYTEAEAIGRHRIRFNSLSGTSMSCPHVAGIVGLLKTLHPDWSPDAIKSAIMTTARTRDNLVEPMKNAFHVKATPFDYGAGHLNPNKAMDPGLVYDVTPNDYLNFICSLGYNESQIMLFTKNPSYKCSKQIDLINFNYPSITVPRLKGSKTVIRTVKNVGSAAKYTAKIVNPAGVSVEVEPRTLEFSRIGEEKMFKITLKVRKRSVPAAPTKHYVFGRLIWSDGKHYVRSPIVVQASS</sequence>
<gene>
    <name evidence="1" type="ORF">M9H77_21438</name>
</gene>
<dbReference type="Proteomes" id="UP001060085">
    <property type="component" value="Linkage Group LG05"/>
</dbReference>
<evidence type="ECO:0000313" key="2">
    <source>
        <dbReference type="Proteomes" id="UP001060085"/>
    </source>
</evidence>
<keyword evidence="2" id="KW-1185">Reference proteome</keyword>
<protein>
    <submittedName>
        <fullName evidence="1">Uncharacterized protein</fullName>
    </submittedName>
</protein>
<accession>A0ACC0AP13</accession>
<organism evidence="1 2">
    <name type="scientific">Catharanthus roseus</name>
    <name type="common">Madagascar periwinkle</name>
    <name type="synonym">Vinca rosea</name>
    <dbReference type="NCBI Taxonomy" id="4058"/>
    <lineage>
        <taxon>Eukaryota</taxon>
        <taxon>Viridiplantae</taxon>
        <taxon>Streptophyta</taxon>
        <taxon>Embryophyta</taxon>
        <taxon>Tracheophyta</taxon>
        <taxon>Spermatophyta</taxon>
        <taxon>Magnoliopsida</taxon>
        <taxon>eudicotyledons</taxon>
        <taxon>Gunneridae</taxon>
        <taxon>Pentapetalae</taxon>
        <taxon>asterids</taxon>
        <taxon>lamiids</taxon>
        <taxon>Gentianales</taxon>
        <taxon>Apocynaceae</taxon>
        <taxon>Rauvolfioideae</taxon>
        <taxon>Vinceae</taxon>
        <taxon>Catharanthinae</taxon>
        <taxon>Catharanthus</taxon>
    </lineage>
</organism>
<evidence type="ECO:0000313" key="1">
    <source>
        <dbReference type="EMBL" id="KAI5662115.1"/>
    </source>
</evidence>
<name>A0ACC0AP13_CATRO</name>
<proteinExistence type="predicted"/>